<evidence type="ECO:0000313" key="3">
    <source>
        <dbReference type="Proteomes" id="UP001066276"/>
    </source>
</evidence>
<dbReference type="AlphaFoldDB" id="A0AAV7QYH7"/>
<dbReference type="EMBL" id="JANPWB010000010">
    <property type="protein sequence ID" value="KAJ1144894.1"/>
    <property type="molecule type" value="Genomic_DNA"/>
</dbReference>
<evidence type="ECO:0000256" key="1">
    <source>
        <dbReference type="SAM" id="MobiDB-lite"/>
    </source>
</evidence>
<name>A0AAV7QYH7_PLEWA</name>
<organism evidence="2 3">
    <name type="scientific">Pleurodeles waltl</name>
    <name type="common">Iberian ribbed newt</name>
    <dbReference type="NCBI Taxonomy" id="8319"/>
    <lineage>
        <taxon>Eukaryota</taxon>
        <taxon>Metazoa</taxon>
        <taxon>Chordata</taxon>
        <taxon>Craniata</taxon>
        <taxon>Vertebrata</taxon>
        <taxon>Euteleostomi</taxon>
        <taxon>Amphibia</taxon>
        <taxon>Batrachia</taxon>
        <taxon>Caudata</taxon>
        <taxon>Salamandroidea</taxon>
        <taxon>Salamandridae</taxon>
        <taxon>Pleurodelinae</taxon>
        <taxon>Pleurodeles</taxon>
    </lineage>
</organism>
<accession>A0AAV7QYH7</accession>
<protein>
    <submittedName>
        <fullName evidence="2">Uncharacterized protein</fullName>
    </submittedName>
</protein>
<proteinExistence type="predicted"/>
<sequence>MTLSSMRGRPAENGTGGSSPRWQLSSPPFGLVFLPSVVFTVQRWVEGSPTQAWRRVAALWPRFISNTRRTRTALQLGLCVVFVSSRHRGPAFLVCS</sequence>
<evidence type="ECO:0000313" key="2">
    <source>
        <dbReference type="EMBL" id="KAJ1144894.1"/>
    </source>
</evidence>
<gene>
    <name evidence="2" type="ORF">NDU88_011188</name>
</gene>
<dbReference type="Proteomes" id="UP001066276">
    <property type="component" value="Chromosome 6"/>
</dbReference>
<reference evidence="2" key="1">
    <citation type="journal article" date="2022" name="bioRxiv">
        <title>Sequencing and chromosome-scale assembly of the giantPleurodeles waltlgenome.</title>
        <authorList>
            <person name="Brown T."/>
            <person name="Elewa A."/>
            <person name="Iarovenko S."/>
            <person name="Subramanian E."/>
            <person name="Araus A.J."/>
            <person name="Petzold A."/>
            <person name="Susuki M."/>
            <person name="Suzuki K.-i.T."/>
            <person name="Hayashi T."/>
            <person name="Toyoda A."/>
            <person name="Oliveira C."/>
            <person name="Osipova E."/>
            <person name="Leigh N.D."/>
            <person name="Simon A."/>
            <person name="Yun M.H."/>
        </authorList>
    </citation>
    <scope>NUCLEOTIDE SEQUENCE</scope>
    <source>
        <strain evidence="2">20211129_DDA</strain>
        <tissue evidence="2">Liver</tissue>
    </source>
</reference>
<keyword evidence="3" id="KW-1185">Reference proteome</keyword>
<comment type="caution">
    <text evidence="2">The sequence shown here is derived from an EMBL/GenBank/DDBJ whole genome shotgun (WGS) entry which is preliminary data.</text>
</comment>
<feature type="region of interest" description="Disordered" evidence="1">
    <location>
        <begin position="1"/>
        <end position="22"/>
    </location>
</feature>